<name>H5U2Y4_9ACTN</name>
<dbReference type="NCBIfam" id="TIGR04096">
    <property type="entry name" value="dnd_rel_methyl"/>
    <property type="match status" value="1"/>
</dbReference>
<keyword evidence="2" id="KW-1185">Reference proteome</keyword>
<evidence type="ECO:0000313" key="1">
    <source>
        <dbReference type="EMBL" id="GAB40092.1"/>
    </source>
</evidence>
<dbReference type="Proteomes" id="UP000005845">
    <property type="component" value="Unassembled WGS sequence"/>
</dbReference>
<sequence>MPNAQIARHKTALHRNELSKPLAYLIADELLRPGESFFDYGCGRGDDVRILRTLGHRANGWDPAHLPTAEHIQSDIVNLGYVINVIEDTTERGETLGSAWSLAEKMLVVSARMSWDKRGLSGHRYGDGIITTSGTFQKFFEHQELRGWIESQLSTKAYAAAPGVFYVFREESVAQQFLASRVYSYRPRAKLDAHAAFSANETALRPLLKFMSAHARPPKASELGPSETLLIRESVGTLNRAISITRKVVAKDHWDEVLARRRSELLIYVALSRFGGRPRFKQLDQVLRNDIRGSFGSYTAACEAADQVLRACGSRALLTVQARTSPIGKQTPTSLYVHRSAVGELSPVLQVYEGCARSLVGSVPDANMVKLHISEPGVSYLTYPTFERSAHPTLATSLKVDLKDQTIELRDYRDSDNPPLLHRKEEFVSADDQRRDLYARLTRSEIRHGLYEHPEQIGRLRGWESTLRSKNVQIRGHRLLRN</sequence>
<comment type="caution">
    <text evidence="1">The sequence shown here is derived from an EMBL/GenBank/DDBJ whole genome shotgun (WGS) entry which is preliminary data.</text>
</comment>
<dbReference type="RefSeq" id="WP_005207132.1">
    <property type="nucleotide sequence ID" value="NZ_BAFC01000086.1"/>
</dbReference>
<dbReference type="eggNOG" id="COG0500">
    <property type="taxonomic scope" value="Bacteria"/>
</dbReference>
<evidence type="ECO:0008006" key="3">
    <source>
        <dbReference type="Google" id="ProtNLM"/>
    </source>
</evidence>
<dbReference type="EMBL" id="BAFC01000086">
    <property type="protein sequence ID" value="GAB40092.1"/>
    <property type="molecule type" value="Genomic_DNA"/>
</dbReference>
<accession>H5U2Y4</accession>
<protein>
    <recommendedName>
        <fullName evidence="3">DNA phosphorothioation-associated methyltransferase</fullName>
    </recommendedName>
</protein>
<gene>
    <name evidence="1" type="ORF">GOSPT_088_00060</name>
</gene>
<dbReference type="AlphaFoldDB" id="H5U2Y4"/>
<proteinExistence type="predicted"/>
<reference evidence="1 2" key="1">
    <citation type="submission" date="2012-02" db="EMBL/GenBank/DDBJ databases">
        <title>Whole genome shotgun sequence of Gordonia sputi NBRC 100414.</title>
        <authorList>
            <person name="Yoshida I."/>
            <person name="Hosoyama A."/>
            <person name="Tsuchikane K."/>
            <person name="Katsumata H."/>
            <person name="Yamazaki S."/>
            <person name="Fujita N."/>
        </authorList>
    </citation>
    <scope>NUCLEOTIDE SEQUENCE [LARGE SCALE GENOMIC DNA]</scope>
    <source>
        <strain evidence="1 2">NBRC 100414</strain>
    </source>
</reference>
<evidence type="ECO:0000313" key="2">
    <source>
        <dbReference type="Proteomes" id="UP000005845"/>
    </source>
</evidence>
<dbReference type="InterPro" id="IPR024019">
    <property type="entry name" value="CHP04096"/>
</dbReference>
<organism evidence="1 2">
    <name type="scientific">Gordonia sputi NBRC 100414</name>
    <dbReference type="NCBI Taxonomy" id="1089453"/>
    <lineage>
        <taxon>Bacteria</taxon>
        <taxon>Bacillati</taxon>
        <taxon>Actinomycetota</taxon>
        <taxon>Actinomycetes</taxon>
        <taxon>Mycobacteriales</taxon>
        <taxon>Gordoniaceae</taxon>
        <taxon>Gordonia</taxon>
    </lineage>
</organism>